<proteinExistence type="predicted"/>
<name>A0A1G9KGC3_STREI</name>
<gene>
    <name evidence="1" type="ORF">SAMN05216400_0819</name>
</gene>
<dbReference type="RefSeq" id="WP_074566655.1">
    <property type="nucleotide sequence ID" value="NZ_FNGX01000002.1"/>
</dbReference>
<organism evidence="1 2">
    <name type="scientific">Streptococcus equinus</name>
    <name type="common">Streptococcus bovis</name>
    <dbReference type="NCBI Taxonomy" id="1335"/>
    <lineage>
        <taxon>Bacteria</taxon>
        <taxon>Bacillati</taxon>
        <taxon>Bacillota</taxon>
        <taxon>Bacilli</taxon>
        <taxon>Lactobacillales</taxon>
        <taxon>Streptococcaceae</taxon>
        <taxon>Streptococcus</taxon>
    </lineage>
</organism>
<dbReference type="AlphaFoldDB" id="A0A1G9KGC3"/>
<evidence type="ECO:0008006" key="3">
    <source>
        <dbReference type="Google" id="ProtNLM"/>
    </source>
</evidence>
<evidence type="ECO:0000313" key="1">
    <source>
        <dbReference type="EMBL" id="SDL48574.1"/>
    </source>
</evidence>
<dbReference type="EMBL" id="FNGX01000002">
    <property type="protein sequence ID" value="SDL48574.1"/>
    <property type="molecule type" value="Genomic_DNA"/>
</dbReference>
<dbReference type="Proteomes" id="UP000183162">
    <property type="component" value="Unassembled WGS sequence"/>
</dbReference>
<sequence length="174" mass="20529">MNKQEVIEKLHEAGLNSDQMKYAEKYDKGYKNGIAYALNLVSKLDEPEKPVVPQFVADMIIKRKTAGQSVIKAIENLRFYEDACKWVRNNGETFVKAWLFGYEVEKEKLYTVELPNPYEYDNAHITLSKKSGDKIYIDYHFNDCWQTYEKSQLTEAEIKKDFDWAWQFAEEVEE</sequence>
<accession>A0A1G9KGC3</accession>
<dbReference type="OrthoDB" id="2243928at2"/>
<dbReference type="InterPro" id="IPR012865">
    <property type="entry name" value="DUF1642"/>
</dbReference>
<dbReference type="Pfam" id="PF07852">
    <property type="entry name" value="DUF1642"/>
    <property type="match status" value="1"/>
</dbReference>
<reference evidence="1 2" key="1">
    <citation type="submission" date="2016-10" db="EMBL/GenBank/DDBJ databases">
        <authorList>
            <person name="de Groot N.N."/>
        </authorList>
    </citation>
    <scope>NUCLEOTIDE SEQUENCE [LARGE SCALE GENOMIC DNA]</scope>
    <source>
        <strain evidence="1 2">Sb09</strain>
    </source>
</reference>
<protein>
    <recommendedName>
        <fullName evidence="3">DUF1642 domain-containing protein</fullName>
    </recommendedName>
</protein>
<evidence type="ECO:0000313" key="2">
    <source>
        <dbReference type="Proteomes" id="UP000183162"/>
    </source>
</evidence>